<dbReference type="RefSeq" id="WP_345603476.1">
    <property type="nucleotide sequence ID" value="NZ_BAABJO010000003.1"/>
</dbReference>
<keyword evidence="3" id="KW-0804">Transcription</keyword>
<dbReference type="Pfam" id="PF00440">
    <property type="entry name" value="TetR_N"/>
    <property type="match status" value="1"/>
</dbReference>
<dbReference type="PANTHER" id="PTHR30055">
    <property type="entry name" value="HTH-TYPE TRANSCRIPTIONAL REGULATOR RUTR"/>
    <property type="match status" value="1"/>
</dbReference>
<dbReference type="Proteomes" id="UP001500804">
    <property type="component" value="Unassembled WGS sequence"/>
</dbReference>
<evidence type="ECO:0000256" key="2">
    <source>
        <dbReference type="ARBA" id="ARBA00023125"/>
    </source>
</evidence>
<evidence type="ECO:0000259" key="5">
    <source>
        <dbReference type="PROSITE" id="PS50977"/>
    </source>
</evidence>
<feature type="DNA-binding region" description="H-T-H motif" evidence="4">
    <location>
        <begin position="27"/>
        <end position="46"/>
    </location>
</feature>
<dbReference type="InterPro" id="IPR009057">
    <property type="entry name" value="Homeodomain-like_sf"/>
</dbReference>
<keyword evidence="2 4" id="KW-0238">DNA-binding</keyword>
<dbReference type="EMBL" id="BAABJO010000003">
    <property type="protein sequence ID" value="GAA5113464.1"/>
    <property type="molecule type" value="Genomic_DNA"/>
</dbReference>
<dbReference type="SUPFAM" id="SSF48498">
    <property type="entry name" value="Tetracyclin repressor-like, C-terminal domain"/>
    <property type="match status" value="1"/>
</dbReference>
<dbReference type="PROSITE" id="PS50977">
    <property type="entry name" value="HTH_TETR_2"/>
    <property type="match status" value="1"/>
</dbReference>
<keyword evidence="1" id="KW-0805">Transcription regulation</keyword>
<sequence>MRADAARNLDAVLQAGARLLAEDPGTSVSAIAAVAGVDRRTVYRRFPNRDALLCGVFQAKLDALDDALAQSRLMEAPVTVALHKLVEGVVAANRTYPVGNDQMSCSSSVFERHLEQREQVENFLGRAAAEGLIRADLPDGMAFGLLHSVVSLVALQFPDLECGRAADLAVEILLDGIGSA</sequence>
<feature type="domain" description="HTH tetR-type" evidence="5">
    <location>
        <begin position="6"/>
        <end position="64"/>
    </location>
</feature>
<protein>
    <submittedName>
        <fullName evidence="6">TetR/AcrR family transcriptional regulator</fullName>
    </submittedName>
</protein>
<dbReference type="InterPro" id="IPR036271">
    <property type="entry name" value="Tet_transcr_reg_TetR-rel_C_sf"/>
</dbReference>
<dbReference type="InterPro" id="IPR050109">
    <property type="entry name" value="HTH-type_TetR-like_transc_reg"/>
</dbReference>
<dbReference type="PANTHER" id="PTHR30055:SF234">
    <property type="entry name" value="HTH-TYPE TRANSCRIPTIONAL REGULATOR BETI"/>
    <property type="match status" value="1"/>
</dbReference>
<proteinExistence type="predicted"/>
<reference evidence="7" key="1">
    <citation type="journal article" date="2019" name="Int. J. Syst. Evol. Microbiol.">
        <title>The Global Catalogue of Microorganisms (GCM) 10K type strain sequencing project: providing services to taxonomists for standard genome sequencing and annotation.</title>
        <authorList>
            <consortium name="The Broad Institute Genomics Platform"/>
            <consortium name="The Broad Institute Genome Sequencing Center for Infectious Disease"/>
            <person name="Wu L."/>
            <person name="Ma J."/>
        </authorList>
    </citation>
    <scope>NUCLEOTIDE SEQUENCE [LARGE SCALE GENOMIC DNA]</scope>
    <source>
        <strain evidence="7">JCM 18302</strain>
    </source>
</reference>
<gene>
    <name evidence="6" type="ORF">GCM10023320_09090</name>
</gene>
<name>A0ABP9NAW0_9PSEU</name>
<dbReference type="SUPFAM" id="SSF46689">
    <property type="entry name" value="Homeodomain-like"/>
    <property type="match status" value="1"/>
</dbReference>
<dbReference type="InterPro" id="IPR001647">
    <property type="entry name" value="HTH_TetR"/>
</dbReference>
<evidence type="ECO:0000256" key="3">
    <source>
        <dbReference type="ARBA" id="ARBA00023163"/>
    </source>
</evidence>
<evidence type="ECO:0000313" key="7">
    <source>
        <dbReference type="Proteomes" id="UP001500804"/>
    </source>
</evidence>
<keyword evidence="7" id="KW-1185">Reference proteome</keyword>
<comment type="caution">
    <text evidence="6">The sequence shown here is derived from an EMBL/GenBank/DDBJ whole genome shotgun (WGS) entry which is preliminary data.</text>
</comment>
<accession>A0ABP9NAW0</accession>
<dbReference type="Gene3D" id="1.10.357.10">
    <property type="entry name" value="Tetracycline Repressor, domain 2"/>
    <property type="match status" value="1"/>
</dbReference>
<evidence type="ECO:0000313" key="6">
    <source>
        <dbReference type="EMBL" id="GAA5113464.1"/>
    </source>
</evidence>
<evidence type="ECO:0000256" key="1">
    <source>
        <dbReference type="ARBA" id="ARBA00023015"/>
    </source>
</evidence>
<evidence type="ECO:0000256" key="4">
    <source>
        <dbReference type="PROSITE-ProRule" id="PRU00335"/>
    </source>
</evidence>
<organism evidence="6 7">
    <name type="scientific">Pseudonocardia adelaidensis</name>
    <dbReference type="NCBI Taxonomy" id="648754"/>
    <lineage>
        <taxon>Bacteria</taxon>
        <taxon>Bacillati</taxon>
        <taxon>Actinomycetota</taxon>
        <taxon>Actinomycetes</taxon>
        <taxon>Pseudonocardiales</taxon>
        <taxon>Pseudonocardiaceae</taxon>
        <taxon>Pseudonocardia</taxon>
    </lineage>
</organism>